<keyword evidence="6 15" id="KW-0812">Transmembrane</keyword>
<comment type="similarity">
    <text evidence="2">Belongs to the ferric reductase (FRE) family.</text>
</comment>
<keyword evidence="10" id="KW-0406">Ion transport</keyword>
<evidence type="ECO:0000256" key="2">
    <source>
        <dbReference type="ARBA" id="ARBA00006278"/>
    </source>
</evidence>
<reference evidence="17" key="1">
    <citation type="submission" date="2022-10" db="EMBL/GenBank/DDBJ databases">
        <title>Tapping the CABI collections for fungal endophytes: first genome assemblies for Collariella, Neodidymelliopsis, Ascochyta clinopodiicola, Didymella pomorum, Didymosphaeria variabile, Neocosmospora piperis and Neocucurbitaria cava.</title>
        <authorList>
            <person name="Hill R."/>
        </authorList>
    </citation>
    <scope>NUCLEOTIDE SEQUENCE</scope>
    <source>
        <strain evidence="17">IMI 356815</strain>
    </source>
</reference>
<feature type="transmembrane region" description="Helical" evidence="15">
    <location>
        <begin position="102"/>
        <end position="123"/>
    </location>
</feature>
<evidence type="ECO:0000256" key="5">
    <source>
        <dbReference type="ARBA" id="ARBA00022475"/>
    </source>
</evidence>
<keyword evidence="18" id="KW-1185">Reference proteome</keyword>
<comment type="subcellular location">
    <subcellularLocation>
        <location evidence="1">Cell membrane</location>
        <topology evidence="1">Multi-pass membrane protein</topology>
    </subcellularLocation>
</comment>
<dbReference type="SUPFAM" id="SSF52343">
    <property type="entry name" value="Ferredoxin reductase-like, C-terminal NADP-linked domain"/>
    <property type="match status" value="1"/>
</dbReference>
<dbReference type="GeneID" id="80907530"/>
<dbReference type="Gene3D" id="2.40.30.10">
    <property type="entry name" value="Translation factors"/>
    <property type="match status" value="1"/>
</dbReference>
<dbReference type="InterPro" id="IPR013121">
    <property type="entry name" value="Fe_red_NAD-bd_6"/>
</dbReference>
<feature type="region of interest" description="Disordered" evidence="14">
    <location>
        <begin position="827"/>
        <end position="851"/>
    </location>
</feature>
<feature type="region of interest" description="Disordered" evidence="14">
    <location>
        <begin position="683"/>
        <end position="702"/>
    </location>
</feature>
<dbReference type="GO" id="GO:0015677">
    <property type="term" value="P:copper ion import"/>
    <property type="evidence" value="ECO:0007669"/>
    <property type="project" value="TreeGrafter"/>
</dbReference>
<evidence type="ECO:0000256" key="12">
    <source>
        <dbReference type="ARBA" id="ARBA00023180"/>
    </source>
</evidence>
<accession>A0A9W9CCS0</accession>
<dbReference type="CDD" id="cd06186">
    <property type="entry name" value="NOX_Duox_like_FAD_NADP"/>
    <property type="match status" value="1"/>
</dbReference>
<protein>
    <recommendedName>
        <fullName evidence="3">ferric-chelate reductase (NADPH)</fullName>
        <ecNumber evidence="3">1.16.1.9</ecNumber>
    </recommendedName>
</protein>
<name>A0A9W9CCS0_9PLEO</name>
<dbReference type="GO" id="GO:0006879">
    <property type="term" value="P:intracellular iron ion homeostasis"/>
    <property type="evidence" value="ECO:0007669"/>
    <property type="project" value="TreeGrafter"/>
</dbReference>
<dbReference type="SFLD" id="SFLDS00052">
    <property type="entry name" value="Ferric_Reductase_Domain"/>
    <property type="match status" value="1"/>
</dbReference>
<dbReference type="PANTHER" id="PTHR32361:SF9">
    <property type="entry name" value="FERRIC REDUCTASE TRANSMEMBRANE COMPONENT 3-RELATED"/>
    <property type="match status" value="1"/>
</dbReference>
<evidence type="ECO:0000256" key="7">
    <source>
        <dbReference type="ARBA" id="ARBA00022982"/>
    </source>
</evidence>
<dbReference type="Gene3D" id="3.40.50.80">
    <property type="entry name" value="Nucleotide-binding domain of ferredoxin-NADP reductase (FNR) module"/>
    <property type="match status" value="2"/>
</dbReference>
<feature type="transmembrane region" description="Helical" evidence="15">
    <location>
        <begin position="858"/>
        <end position="878"/>
    </location>
</feature>
<keyword evidence="9" id="KW-0560">Oxidoreductase</keyword>
<dbReference type="Pfam" id="PF08022">
    <property type="entry name" value="FAD_binding_8"/>
    <property type="match status" value="1"/>
</dbReference>
<dbReference type="PANTHER" id="PTHR32361">
    <property type="entry name" value="FERRIC/CUPRIC REDUCTASE TRANSMEMBRANE COMPONENT"/>
    <property type="match status" value="1"/>
</dbReference>
<gene>
    <name evidence="17" type="primary">FRP1_1</name>
    <name evidence="17" type="ORF">N0V89_004000</name>
</gene>
<dbReference type="GO" id="GO:0006826">
    <property type="term" value="P:iron ion transport"/>
    <property type="evidence" value="ECO:0007669"/>
    <property type="project" value="UniProtKB-ARBA"/>
</dbReference>
<evidence type="ECO:0000259" key="16">
    <source>
        <dbReference type="PROSITE" id="PS51384"/>
    </source>
</evidence>
<sequence>MDMSGMAMGSMSMGGMAPLIEFPKYYWAVVGTAIGVATVVNIFNNVLYRQRLAAARAGSAQPAKPKSLLMVSIATTFALAREASNFSVRIPIKNSFLRSPTIGRVSLILANIVVLLVLCFYGFDLNDRWSRENIGYRCGFVTIAQFPLIFLLAGKNNLVGYATGISHERLNWLHRWCARCLLLTATIHMGYFFADWAPYDYIGTQLRENTLVWKGIVAWAVLVWMVFSSMSPIRGWSYEMFVLQHLVSFAVLIGFVYIHTPVEVHVYIWVPVALWWFDRVVRVLRVLYANISWFHPLQRKNGQMSGFWACKAEFTPLPHKTTRIVIRNPPISWTPGQHVFLSCHTILPLQSHPFTIASIPEDGMMEFLIKAENGGTKHLFKHAEKFHGILATSDKPRTKTVAIEGPYGALRPLRQFDSVVLLAGSTGATFTVPLLRDILQGWKENTSPAKDTNAVFKAQKGAVTRHVRFVWVVKSRGQLGWFAEQLSSMYSDFQALQTILRHIKLEVTVYVTCDETFTEEHRNILSTITASRQSKHGLVEIRSQSPSLGEKEKLAGAFDEITEIKATTAKPCGPNGTCCCKTTVDETSPDNIQTTCTCRGPSDQASIARPISNISSTPSSTVKPLVHTSFSVFAGRPNPRDIIRRSLEQAWGESAVVVCGPRGLVADVKQDVCSLSDERAVHKGTGAQDNMSTHSSRSGAPVTVKKEAMVAALAALPIHKPDDQLTNPHTQADATLESISEPESTPQFTPESTPETKPSASPATSSFDHLGKVVFVKLEDGFGNVAERELDGTVPDSGTKTVSSEISGHASDVFESIQNLVPSHTVRRRAASPKPMRAEMGRVGGGTTQDNALPTNRLGPFGGIVVLAVVASCIGLIYEGFCQLCRCT</sequence>
<evidence type="ECO:0000256" key="3">
    <source>
        <dbReference type="ARBA" id="ARBA00012668"/>
    </source>
</evidence>
<evidence type="ECO:0000313" key="17">
    <source>
        <dbReference type="EMBL" id="KAJ4355975.1"/>
    </source>
</evidence>
<evidence type="ECO:0000256" key="9">
    <source>
        <dbReference type="ARBA" id="ARBA00023002"/>
    </source>
</evidence>
<dbReference type="InterPro" id="IPR017927">
    <property type="entry name" value="FAD-bd_FR_type"/>
</dbReference>
<evidence type="ECO:0000256" key="6">
    <source>
        <dbReference type="ARBA" id="ARBA00022692"/>
    </source>
</evidence>
<dbReference type="Pfam" id="PF01794">
    <property type="entry name" value="Ferric_reduct"/>
    <property type="match status" value="1"/>
</dbReference>
<dbReference type="InterPro" id="IPR051410">
    <property type="entry name" value="Ferric/Cupric_Reductase"/>
</dbReference>
<comment type="catalytic activity">
    <reaction evidence="13">
        <text>2 a Fe(II)-siderophore + NADP(+) + H(+) = 2 a Fe(III)-siderophore + NADPH</text>
        <dbReference type="Rhea" id="RHEA:28795"/>
        <dbReference type="Rhea" id="RHEA-COMP:11342"/>
        <dbReference type="Rhea" id="RHEA-COMP:11344"/>
        <dbReference type="ChEBI" id="CHEBI:15378"/>
        <dbReference type="ChEBI" id="CHEBI:29033"/>
        <dbReference type="ChEBI" id="CHEBI:29034"/>
        <dbReference type="ChEBI" id="CHEBI:57783"/>
        <dbReference type="ChEBI" id="CHEBI:58349"/>
        <dbReference type="EC" id="1.16.1.9"/>
    </reaction>
</comment>
<keyword evidence="12" id="KW-0325">Glycoprotein</keyword>
<keyword evidence="7" id="KW-0249">Electron transport</keyword>
<dbReference type="InterPro" id="IPR039261">
    <property type="entry name" value="FNR_nucleotide-bd"/>
</dbReference>
<evidence type="ECO:0000256" key="13">
    <source>
        <dbReference type="ARBA" id="ARBA00048483"/>
    </source>
</evidence>
<feature type="transmembrane region" description="Helical" evidence="15">
    <location>
        <begin position="211"/>
        <end position="228"/>
    </location>
</feature>
<feature type="transmembrane region" description="Helical" evidence="15">
    <location>
        <begin position="176"/>
        <end position="199"/>
    </location>
</feature>
<dbReference type="InterPro" id="IPR013130">
    <property type="entry name" value="Fe3_Rdtase_TM_dom"/>
</dbReference>
<keyword evidence="5" id="KW-1003">Cell membrane</keyword>
<feature type="transmembrane region" description="Helical" evidence="15">
    <location>
        <begin position="25"/>
        <end position="47"/>
    </location>
</feature>
<evidence type="ECO:0000256" key="11">
    <source>
        <dbReference type="ARBA" id="ARBA00023136"/>
    </source>
</evidence>
<evidence type="ECO:0000256" key="15">
    <source>
        <dbReference type="SAM" id="Phobius"/>
    </source>
</evidence>
<dbReference type="AlphaFoldDB" id="A0A9W9CCS0"/>
<dbReference type="InterPro" id="IPR017938">
    <property type="entry name" value="Riboflavin_synthase-like_b-brl"/>
</dbReference>
<keyword evidence="11 15" id="KW-0472">Membrane</keyword>
<evidence type="ECO:0000313" key="18">
    <source>
        <dbReference type="Proteomes" id="UP001140513"/>
    </source>
</evidence>
<feature type="transmembrane region" description="Helical" evidence="15">
    <location>
        <begin position="143"/>
        <end position="164"/>
    </location>
</feature>
<dbReference type="OrthoDB" id="3944240at2759"/>
<dbReference type="Pfam" id="PF08030">
    <property type="entry name" value="NAD_binding_6"/>
    <property type="match status" value="1"/>
</dbReference>
<dbReference type="EMBL" id="JAPEUX010000003">
    <property type="protein sequence ID" value="KAJ4355975.1"/>
    <property type="molecule type" value="Genomic_DNA"/>
</dbReference>
<evidence type="ECO:0000256" key="8">
    <source>
        <dbReference type="ARBA" id="ARBA00022989"/>
    </source>
</evidence>
<dbReference type="RefSeq" id="XP_056073101.1">
    <property type="nucleotide sequence ID" value="XM_056212793.1"/>
</dbReference>
<dbReference type="GO" id="GO:0005886">
    <property type="term" value="C:plasma membrane"/>
    <property type="evidence" value="ECO:0007669"/>
    <property type="project" value="UniProtKB-SubCell"/>
</dbReference>
<evidence type="ECO:0000256" key="1">
    <source>
        <dbReference type="ARBA" id="ARBA00004651"/>
    </source>
</evidence>
<dbReference type="PROSITE" id="PS51384">
    <property type="entry name" value="FAD_FR"/>
    <property type="match status" value="1"/>
</dbReference>
<dbReference type="InterPro" id="IPR013112">
    <property type="entry name" value="FAD-bd_8"/>
</dbReference>
<dbReference type="EC" id="1.16.1.9" evidence="3"/>
<keyword evidence="8 15" id="KW-1133">Transmembrane helix</keyword>
<dbReference type="Proteomes" id="UP001140513">
    <property type="component" value="Unassembled WGS sequence"/>
</dbReference>
<feature type="transmembrane region" description="Helical" evidence="15">
    <location>
        <begin position="240"/>
        <end position="258"/>
    </location>
</feature>
<evidence type="ECO:0000256" key="4">
    <source>
        <dbReference type="ARBA" id="ARBA00022448"/>
    </source>
</evidence>
<proteinExistence type="inferred from homology"/>
<evidence type="ECO:0000256" key="10">
    <source>
        <dbReference type="ARBA" id="ARBA00023065"/>
    </source>
</evidence>
<keyword evidence="4" id="KW-0813">Transport</keyword>
<evidence type="ECO:0000256" key="14">
    <source>
        <dbReference type="SAM" id="MobiDB-lite"/>
    </source>
</evidence>
<feature type="region of interest" description="Disordered" evidence="14">
    <location>
        <begin position="736"/>
        <end position="766"/>
    </location>
</feature>
<feature type="compositionally biased region" description="Polar residues" evidence="14">
    <location>
        <begin position="687"/>
        <end position="698"/>
    </location>
</feature>
<comment type="caution">
    <text evidence="17">The sequence shown here is derived from an EMBL/GenBank/DDBJ whole genome shotgun (WGS) entry which is preliminary data.</text>
</comment>
<dbReference type="GO" id="GO:0052851">
    <property type="term" value="F:ferric-chelate reductase (NADPH) activity"/>
    <property type="evidence" value="ECO:0007669"/>
    <property type="project" value="UniProtKB-EC"/>
</dbReference>
<feature type="domain" description="FAD-binding FR-type" evidence="16">
    <location>
        <begin position="273"/>
        <end position="413"/>
    </location>
</feature>
<organism evidence="17 18">
    <name type="scientific">Didymosphaeria variabile</name>
    <dbReference type="NCBI Taxonomy" id="1932322"/>
    <lineage>
        <taxon>Eukaryota</taxon>
        <taxon>Fungi</taxon>
        <taxon>Dikarya</taxon>
        <taxon>Ascomycota</taxon>
        <taxon>Pezizomycotina</taxon>
        <taxon>Dothideomycetes</taxon>
        <taxon>Pleosporomycetidae</taxon>
        <taxon>Pleosporales</taxon>
        <taxon>Massarineae</taxon>
        <taxon>Didymosphaeriaceae</taxon>
        <taxon>Didymosphaeria</taxon>
    </lineage>
</organism>
<dbReference type="SUPFAM" id="SSF63380">
    <property type="entry name" value="Riboflavin synthase domain-like"/>
    <property type="match status" value="1"/>
</dbReference>
<dbReference type="SFLD" id="SFLDG01168">
    <property type="entry name" value="Ferric_reductase_subgroup_(FRE"/>
    <property type="match status" value="1"/>
</dbReference>